<gene>
    <name evidence="2" type="ORF">bsdtw1_01091</name>
</gene>
<name>A0A6V8SE86_9CLOT</name>
<dbReference type="AlphaFoldDB" id="A0A6V8SE86"/>
<dbReference type="InterPro" id="IPR012347">
    <property type="entry name" value="Ferritin-like"/>
</dbReference>
<dbReference type="InterPro" id="IPR019052">
    <property type="entry name" value="DUF2383"/>
</dbReference>
<sequence>MSVEAPSKEIVLELNRFLKGIQMGIEAFENLQHKANDNSLKQCFLQVQATYLSHSNILRERIEQLGGVPKEGLGITGKLSEIYEKLKNLTVNSDEEVISEAYKACKTGFTMGDRFIEDNHNLDPASKRIIETIVEDNKNLAQLFLNKTSENKF</sequence>
<proteinExistence type="predicted"/>
<comment type="caution">
    <text evidence="2">The sequence shown here is derived from an EMBL/GenBank/DDBJ whole genome shotgun (WGS) entry which is preliminary data.</text>
</comment>
<dbReference type="EMBL" id="BLZR01000001">
    <property type="protein sequence ID" value="GFP75026.1"/>
    <property type="molecule type" value="Genomic_DNA"/>
</dbReference>
<protein>
    <recommendedName>
        <fullName evidence="1">DUF2383 domain-containing protein</fullName>
    </recommendedName>
</protein>
<evidence type="ECO:0000259" key="1">
    <source>
        <dbReference type="Pfam" id="PF09537"/>
    </source>
</evidence>
<dbReference type="Pfam" id="PF09537">
    <property type="entry name" value="DUF2383"/>
    <property type="match status" value="1"/>
</dbReference>
<dbReference type="RefSeq" id="WP_183276559.1">
    <property type="nucleotide sequence ID" value="NZ_BLZR01000001.1"/>
</dbReference>
<dbReference type="Gene3D" id="1.20.1260.10">
    <property type="match status" value="1"/>
</dbReference>
<evidence type="ECO:0000313" key="2">
    <source>
        <dbReference type="EMBL" id="GFP75026.1"/>
    </source>
</evidence>
<evidence type="ECO:0000313" key="3">
    <source>
        <dbReference type="Proteomes" id="UP000580568"/>
    </source>
</evidence>
<dbReference type="Proteomes" id="UP000580568">
    <property type="component" value="Unassembled WGS sequence"/>
</dbReference>
<reference evidence="2 3" key="1">
    <citation type="submission" date="2020-07" db="EMBL/GenBank/DDBJ databases">
        <title>A new beta-1,3-glucan-decomposing anaerobic bacterium isolated from anoxic soil subjected to biological soil disinfestation.</title>
        <authorList>
            <person name="Ueki A."/>
            <person name="Tonouchi A."/>
        </authorList>
    </citation>
    <scope>NUCLEOTIDE SEQUENCE [LARGE SCALE GENOMIC DNA]</scope>
    <source>
        <strain evidence="2 3">TW1</strain>
    </source>
</reference>
<accession>A0A6V8SE86</accession>
<dbReference type="InterPro" id="IPR009078">
    <property type="entry name" value="Ferritin-like_SF"/>
</dbReference>
<feature type="domain" description="DUF2383" evidence="1">
    <location>
        <begin position="10"/>
        <end position="117"/>
    </location>
</feature>
<organism evidence="2 3">
    <name type="scientific">Clostridium fungisolvens</name>
    <dbReference type="NCBI Taxonomy" id="1604897"/>
    <lineage>
        <taxon>Bacteria</taxon>
        <taxon>Bacillati</taxon>
        <taxon>Bacillota</taxon>
        <taxon>Clostridia</taxon>
        <taxon>Eubacteriales</taxon>
        <taxon>Clostridiaceae</taxon>
        <taxon>Clostridium</taxon>
    </lineage>
</organism>
<keyword evidence="3" id="KW-1185">Reference proteome</keyword>
<dbReference type="SUPFAM" id="SSF47240">
    <property type="entry name" value="Ferritin-like"/>
    <property type="match status" value="1"/>
</dbReference>